<evidence type="ECO:0008006" key="4">
    <source>
        <dbReference type="Google" id="ProtNLM"/>
    </source>
</evidence>
<accession>A0A1I6XZM4</accession>
<organism evidence="2 3">
    <name type="scientific">Lishizhenia tianjinensis</name>
    <dbReference type="NCBI Taxonomy" id="477690"/>
    <lineage>
        <taxon>Bacteria</taxon>
        <taxon>Pseudomonadati</taxon>
        <taxon>Bacteroidota</taxon>
        <taxon>Flavobacteriia</taxon>
        <taxon>Flavobacteriales</taxon>
        <taxon>Crocinitomicaceae</taxon>
        <taxon>Lishizhenia</taxon>
    </lineage>
</organism>
<feature type="signal peptide" evidence="1">
    <location>
        <begin position="1"/>
        <end position="25"/>
    </location>
</feature>
<dbReference type="SUPFAM" id="SSF56925">
    <property type="entry name" value="OMPA-like"/>
    <property type="match status" value="1"/>
</dbReference>
<dbReference type="Proteomes" id="UP000236454">
    <property type="component" value="Unassembled WGS sequence"/>
</dbReference>
<evidence type="ECO:0000256" key="1">
    <source>
        <dbReference type="SAM" id="SignalP"/>
    </source>
</evidence>
<feature type="chain" id="PRO_5014990367" description="Outer membrane protein beta-barrel domain-containing protein" evidence="1">
    <location>
        <begin position="26"/>
        <end position="182"/>
    </location>
</feature>
<dbReference type="OrthoDB" id="952597at2"/>
<evidence type="ECO:0000313" key="3">
    <source>
        <dbReference type="Proteomes" id="UP000236454"/>
    </source>
</evidence>
<keyword evidence="1" id="KW-0732">Signal</keyword>
<gene>
    <name evidence="2" type="ORF">SAMN05216474_0537</name>
</gene>
<dbReference type="EMBL" id="FPAS01000001">
    <property type="protein sequence ID" value="SFT43304.1"/>
    <property type="molecule type" value="Genomic_DNA"/>
</dbReference>
<dbReference type="STRING" id="477690.SAMN05216474_0537"/>
<dbReference type="AlphaFoldDB" id="A0A1I6XZM4"/>
<sequence>MKVYKLLIATIVASLGMITTTYAQAPTKGKAVGLRTSNFNNLDLTFSLMHKENKAIRFRAGGLNYNYHVDTKSSTGGLRLAVGFQRFKPINDKFSFQHGFEPAINFAFTAVQGLQQSNTSLALGYMLGFNYALNQNFNIYLETIPALYVNNNHYPSNPGLSTTYVGFNTSSQLIGLGATYNF</sequence>
<dbReference type="RefSeq" id="WP_090246038.1">
    <property type="nucleotide sequence ID" value="NZ_FPAS01000001.1"/>
</dbReference>
<reference evidence="2 3" key="1">
    <citation type="submission" date="2016-10" db="EMBL/GenBank/DDBJ databases">
        <authorList>
            <person name="de Groot N.N."/>
        </authorList>
    </citation>
    <scope>NUCLEOTIDE SEQUENCE [LARGE SCALE GENOMIC DNA]</scope>
    <source>
        <strain evidence="2 3">CGMCC 1.7005</strain>
    </source>
</reference>
<protein>
    <recommendedName>
        <fullName evidence="4">Outer membrane protein beta-barrel domain-containing protein</fullName>
    </recommendedName>
</protein>
<evidence type="ECO:0000313" key="2">
    <source>
        <dbReference type="EMBL" id="SFT43304.1"/>
    </source>
</evidence>
<proteinExistence type="predicted"/>
<dbReference type="InterPro" id="IPR011250">
    <property type="entry name" value="OMP/PagP_B-barrel"/>
</dbReference>
<keyword evidence="3" id="KW-1185">Reference proteome</keyword>
<name>A0A1I6XZM4_9FLAO</name>